<evidence type="ECO:0000256" key="2">
    <source>
        <dbReference type="ARBA" id="ARBA00022448"/>
    </source>
</evidence>
<comment type="subcellular location">
    <subcellularLocation>
        <location evidence="1 7">Cell outer membrane</location>
        <topology evidence="1 7">Multi-pass membrane protein</topology>
    </subcellularLocation>
</comment>
<evidence type="ECO:0000256" key="6">
    <source>
        <dbReference type="ARBA" id="ARBA00023237"/>
    </source>
</evidence>
<dbReference type="InterPro" id="IPR023996">
    <property type="entry name" value="TonB-dep_OMP_SusC/RagA"/>
</dbReference>
<dbReference type="Gene3D" id="2.60.40.1120">
    <property type="entry name" value="Carboxypeptidase-like, regulatory domain"/>
    <property type="match status" value="1"/>
</dbReference>
<evidence type="ECO:0000256" key="5">
    <source>
        <dbReference type="ARBA" id="ARBA00023136"/>
    </source>
</evidence>
<evidence type="ECO:0000256" key="7">
    <source>
        <dbReference type="PROSITE-ProRule" id="PRU01360"/>
    </source>
</evidence>
<evidence type="ECO:0000313" key="10">
    <source>
        <dbReference type="EMBL" id="RPE05684.1"/>
    </source>
</evidence>
<organism evidence="10 11">
    <name type="scientific">Chitinophaga lutea</name>
    <dbReference type="NCBI Taxonomy" id="2488634"/>
    <lineage>
        <taxon>Bacteria</taxon>
        <taxon>Pseudomonadati</taxon>
        <taxon>Bacteroidota</taxon>
        <taxon>Chitinophagia</taxon>
        <taxon>Chitinophagales</taxon>
        <taxon>Chitinophagaceae</taxon>
        <taxon>Chitinophaga</taxon>
    </lineage>
</organism>
<dbReference type="PROSITE" id="PS52016">
    <property type="entry name" value="TONB_DEPENDENT_REC_3"/>
    <property type="match status" value="1"/>
</dbReference>
<dbReference type="EMBL" id="RPDH01000003">
    <property type="protein sequence ID" value="RPE05684.1"/>
    <property type="molecule type" value="Genomic_DNA"/>
</dbReference>
<feature type="signal peptide" evidence="8">
    <location>
        <begin position="1"/>
        <end position="27"/>
    </location>
</feature>
<keyword evidence="6 7" id="KW-0998">Cell outer membrane</keyword>
<dbReference type="Pfam" id="PF13715">
    <property type="entry name" value="CarbopepD_reg_2"/>
    <property type="match status" value="1"/>
</dbReference>
<dbReference type="Proteomes" id="UP000278351">
    <property type="component" value="Unassembled WGS sequence"/>
</dbReference>
<dbReference type="InterPro" id="IPR037066">
    <property type="entry name" value="Plug_dom_sf"/>
</dbReference>
<comment type="caution">
    <text evidence="10">The sequence shown here is derived from an EMBL/GenBank/DDBJ whole genome shotgun (WGS) entry which is preliminary data.</text>
</comment>
<dbReference type="RefSeq" id="WP_123849334.1">
    <property type="nucleotide sequence ID" value="NZ_RPDH01000003.1"/>
</dbReference>
<accession>A0A3N4Q1N9</accession>
<evidence type="ECO:0000256" key="1">
    <source>
        <dbReference type="ARBA" id="ARBA00004571"/>
    </source>
</evidence>
<dbReference type="OrthoDB" id="9768177at2"/>
<feature type="domain" description="TonB-dependent receptor plug" evidence="9">
    <location>
        <begin position="221"/>
        <end position="340"/>
    </location>
</feature>
<sequence>MNTFLFTMRVALLKSCLLLCLAGTVLAAGTGAQGVLDKKISLAMNNKVLKNVLGKIEQTAAVKFAYASQTIPLNNKVSIEVSDTRLGDVLEVLLAPYKVTYEVVGNQIILKKDGMKMVISSDMLENAVFKKVTGQVKTADGATVPGVTVAVKGTAKGTITNADGRYEIEADEGAVLVFTAIGFETQEVTVGGNAAYDVVLQESKKELKEVVVTALGVRKEKRALGYSVTEVKGADMAATNEVNPINALQGKAAGINIDQGSGGLFGNSRILIRGNSTLNTNNQPIFVIDGVILDNDAFNGQGRDFGNDLKNLNMEEFESVSVLKGSAAAALYGARAINGVVLITTKKGRAKKGWGVSVSQSINIQDPYRGPDFQNEYGGGTVGAFFTDTRDPGYKPNQNWQTKVFPTNAAGEPYIDPQKNRELENWGPRFANQRVLNYDGTWTEYKAAPNNYLDAFQTGVGYITNVALDGATEKSSFRLSYSRNQAEGFNLRNKMDKNAFSLRATHNLTSFIALDAGADYTTLNGENPPALGLNNFIWIFPRNYDTKYWMQRAKYTSTLGGVPKPYDPAETNFVPGADYWFRIYENNYLQDEQMFRGRLTITATLNSWLKLQLEGNFSNLAIKKETKELGQGYNFTGADNTSGGKYGLGHSNKQSYFFKWMGLVTKQLSKDLSLNGYIGGETQRFNVSHNYSETAGGLIFPGNYFLGNSQKPQFSEGGVKTRKTINSIYASADLAYKDQLYMQATWRGDWSSALTYANGEGNNFYNYPAVSLSWIFTETFKMPSFISFGKLRSNVAWLGGDLDPFLINPGFKLQGYSEANGGNTPLLTYFMDPSGQSFVVDKNIKPLNKRAVEAGLDLRFLQDRLGIDVTLYRDNTFNQAIRIPAAAESGVNSLMINAGNIQNSGVEIALNATPVKTKSFDWNTVLTYTRNRNKIVELYGDREYYALDDEGLGGNDQIPYAKVGGAYGVIRTRIHSKSYQAVDASGNPKDHPNNGKVVLAWRSDARAAFPKRSNEWKDVGDINPDFRGSWDNTFRYKNFSLNFLIDAKIGGDMVMHTLRYGTHTGIFKSSLQGRDKEHGGIEWTSRYDNQTYDDGILPEGVFDNGQKITQPDGTEVDVSGMTFREAYDKGYVEPTHLPQFNYRYGSFSTAVGDYWVVENSWVSLRQLALNYTLPQSVAAKLHLTNLGVSIIGRDLFYLYNSLPNNINPASNNSNRTSVNKEEGFVPPMVRSFGFTIRAGF</sequence>
<dbReference type="Gene3D" id="2.40.170.20">
    <property type="entry name" value="TonB-dependent receptor, beta-barrel domain"/>
    <property type="match status" value="1"/>
</dbReference>
<dbReference type="GO" id="GO:0009279">
    <property type="term" value="C:cell outer membrane"/>
    <property type="evidence" value="ECO:0007669"/>
    <property type="project" value="UniProtKB-SubCell"/>
</dbReference>
<dbReference type="InterPro" id="IPR008969">
    <property type="entry name" value="CarboxyPept-like_regulatory"/>
</dbReference>
<evidence type="ECO:0000313" key="11">
    <source>
        <dbReference type="Proteomes" id="UP000278351"/>
    </source>
</evidence>
<dbReference type="Pfam" id="PF07715">
    <property type="entry name" value="Plug"/>
    <property type="match status" value="1"/>
</dbReference>
<evidence type="ECO:0000256" key="3">
    <source>
        <dbReference type="ARBA" id="ARBA00022452"/>
    </source>
</evidence>
<dbReference type="InterPro" id="IPR023997">
    <property type="entry name" value="TonB-dep_OMP_SusC/RagA_CS"/>
</dbReference>
<dbReference type="NCBIfam" id="TIGR04056">
    <property type="entry name" value="OMP_RagA_SusC"/>
    <property type="match status" value="1"/>
</dbReference>
<dbReference type="Gene3D" id="2.170.130.10">
    <property type="entry name" value="TonB-dependent receptor, plug domain"/>
    <property type="match status" value="1"/>
</dbReference>
<evidence type="ECO:0000259" key="9">
    <source>
        <dbReference type="Pfam" id="PF07715"/>
    </source>
</evidence>
<dbReference type="InterPro" id="IPR039426">
    <property type="entry name" value="TonB-dep_rcpt-like"/>
</dbReference>
<keyword evidence="4 7" id="KW-0812">Transmembrane</keyword>
<dbReference type="InterPro" id="IPR036942">
    <property type="entry name" value="Beta-barrel_TonB_sf"/>
</dbReference>
<keyword evidence="3 7" id="KW-1134">Transmembrane beta strand</keyword>
<dbReference type="AlphaFoldDB" id="A0A3N4Q1N9"/>
<name>A0A3N4Q1N9_9BACT</name>
<proteinExistence type="inferred from homology"/>
<gene>
    <name evidence="10" type="ORF">EGT74_25280</name>
</gene>
<dbReference type="NCBIfam" id="TIGR04057">
    <property type="entry name" value="SusC_RagA_signa"/>
    <property type="match status" value="1"/>
</dbReference>
<keyword evidence="11" id="KW-1185">Reference proteome</keyword>
<reference evidence="10 11" key="1">
    <citation type="submission" date="2018-11" db="EMBL/GenBank/DDBJ databases">
        <title>Chitinophaga lutea sp.nov., isolate from arsenic contaminated soil.</title>
        <authorList>
            <person name="Zong Y."/>
        </authorList>
    </citation>
    <scope>NUCLEOTIDE SEQUENCE [LARGE SCALE GENOMIC DNA]</scope>
    <source>
        <strain evidence="10 11">ZY74</strain>
    </source>
</reference>
<keyword evidence="8" id="KW-0732">Signal</keyword>
<dbReference type="SUPFAM" id="SSF49464">
    <property type="entry name" value="Carboxypeptidase regulatory domain-like"/>
    <property type="match status" value="1"/>
</dbReference>
<feature type="chain" id="PRO_5018061695" evidence="8">
    <location>
        <begin position="28"/>
        <end position="1240"/>
    </location>
</feature>
<evidence type="ECO:0000256" key="4">
    <source>
        <dbReference type="ARBA" id="ARBA00022692"/>
    </source>
</evidence>
<comment type="similarity">
    <text evidence="7">Belongs to the TonB-dependent receptor family.</text>
</comment>
<dbReference type="InterPro" id="IPR012910">
    <property type="entry name" value="Plug_dom"/>
</dbReference>
<evidence type="ECO:0000256" key="8">
    <source>
        <dbReference type="SAM" id="SignalP"/>
    </source>
</evidence>
<protein>
    <submittedName>
        <fullName evidence="10">SusC/RagA family TonB-linked outer membrane protein</fullName>
    </submittedName>
</protein>
<keyword evidence="5 7" id="KW-0472">Membrane</keyword>
<dbReference type="SUPFAM" id="SSF56935">
    <property type="entry name" value="Porins"/>
    <property type="match status" value="1"/>
</dbReference>
<keyword evidence="2 7" id="KW-0813">Transport</keyword>